<gene>
    <name evidence="1" type="ORF">H0H26_07585</name>
</gene>
<name>A0A7U2Y903_FLAPS</name>
<dbReference type="Pfam" id="PF13585">
    <property type="entry name" value="CHU_C"/>
    <property type="match status" value="1"/>
</dbReference>
<proteinExistence type="predicted"/>
<dbReference type="RefSeq" id="WP_094178007.1">
    <property type="nucleotide sequence ID" value="NZ_CP059075.1"/>
</dbReference>
<sequence length="798" mass="87755">MKLLKNVTFFIFLLISQTIYSQNDCTDALTACGNNSYTDLYITGSGVNEISNANTCDGNETNSLWIKVNIRTAGTLGFTLTPQNTNLNVDFDFYIFGPTATCGNLGNAIRCSTTNPAAVNATNNTTGMNGTETDTSEGPGANGNSFIKWLDVQIGETYYIVIDRFDGNSNFSINWTGTATFNQPPTINTNPNAENTLNIEKCDSDNVQDNKTSFNFTQNATLAIGNQTGVTASFHTSLNDATVNANPITNSTNFRNTSNPQNIYIRLTNIATKCFTTSGFSLHVTPFDTNNPNDLKECDLNNDGFVTYTLSANNATLINGNSDIAVSYHPNNNDLITLANNYTNQTAFTNETIWAKIKNTVTGCYAYKSLNLILNKIPPTNPATLIQCDLELFPDGLTTFNLNEANAILTNNDTNLSTKFYLNPTDAQSQSNSIAPNFQNTTNPQVISVRVINNTTGCYSITTLTLKGITNPTRSVTLEECDDDDITTIGFTKFNLSHAGFEISGNTATYFQNLNDALLEEHAIPTLFTNTQANNQTIYARIENGNNCKEINLITLKVNPLPSFEIQNNEILCLNNPTKPVNLIVKTIDDPNLYSYKWTPNEQITQNINTFLPGNYAVEVENKLTHCKKSRSITITPSETAIIKNITITDLVNNNTAVVNISGTGDYVYSIDEEFGPFQESNIFSNVTAGIHQIYVKDLNGCGTAPQEINVLGVPKYFTPNGDGIHDYWNVEGITATFNANTTITIFDRFGKLIKQISPLDQGWDGTDNGQKLPATDYWYTIQFENGKNIKGNFSLKR</sequence>
<reference evidence="1 2" key="1">
    <citation type="submission" date="2020-07" db="EMBL/GenBank/DDBJ databases">
        <title>Genomic characterization of Flavobacterium psychrophilum strains.</title>
        <authorList>
            <person name="Castillo D."/>
            <person name="Jorgensen J."/>
            <person name="Middelboe M."/>
        </authorList>
    </citation>
    <scope>NUCLEOTIDE SEQUENCE [LARGE SCALE GENOMIC DNA]</scope>
    <source>
        <strain evidence="1 2">FPS-R7</strain>
    </source>
</reference>
<organism evidence="1 2">
    <name type="scientific">Flavobacterium psychrophilum</name>
    <dbReference type="NCBI Taxonomy" id="96345"/>
    <lineage>
        <taxon>Bacteria</taxon>
        <taxon>Pseudomonadati</taxon>
        <taxon>Bacteroidota</taxon>
        <taxon>Flavobacteriia</taxon>
        <taxon>Flavobacteriales</taxon>
        <taxon>Flavobacteriaceae</taxon>
        <taxon>Flavobacterium</taxon>
    </lineage>
</organism>
<accession>A0A7U2Y903</accession>
<evidence type="ECO:0000313" key="1">
    <source>
        <dbReference type="EMBL" id="QRE02782.1"/>
    </source>
</evidence>
<protein>
    <submittedName>
        <fullName evidence="1">T9SS type B sorting domain-containing protein</fullName>
    </submittedName>
</protein>
<evidence type="ECO:0000313" key="2">
    <source>
        <dbReference type="Proteomes" id="UP000596329"/>
    </source>
</evidence>
<dbReference type="InterPro" id="IPR026341">
    <property type="entry name" value="T9SS_type_B"/>
</dbReference>
<dbReference type="AlphaFoldDB" id="A0A7U2Y903"/>
<dbReference type="Proteomes" id="UP000596329">
    <property type="component" value="Chromosome"/>
</dbReference>
<dbReference type="NCBIfam" id="TIGR04131">
    <property type="entry name" value="Bac_Flav_CTERM"/>
    <property type="match status" value="1"/>
</dbReference>
<dbReference type="EMBL" id="CP059075">
    <property type="protein sequence ID" value="QRE02782.1"/>
    <property type="molecule type" value="Genomic_DNA"/>
</dbReference>